<gene>
    <name evidence="1" type="ORF">F892_00948</name>
</gene>
<proteinExistence type="predicted"/>
<dbReference type="EMBL" id="APRW01000009">
    <property type="protein sequence ID" value="ENX21710.1"/>
    <property type="molecule type" value="Genomic_DNA"/>
</dbReference>
<protein>
    <submittedName>
        <fullName evidence="1">Uncharacterized protein</fullName>
    </submittedName>
</protein>
<reference evidence="1 2" key="1">
    <citation type="submission" date="2013-02" db="EMBL/GenBank/DDBJ databases">
        <title>The Genome Sequence of Acinetobacter sp. NIPH 2168.</title>
        <authorList>
            <consortium name="The Broad Institute Genome Sequencing Platform"/>
            <consortium name="The Broad Institute Genome Sequencing Center for Infectious Disease"/>
            <person name="Cerqueira G."/>
            <person name="Feldgarden M."/>
            <person name="Courvalin P."/>
            <person name="Perichon B."/>
            <person name="Grillot-Courvalin C."/>
            <person name="Clermont D."/>
            <person name="Rocha E."/>
            <person name="Yoon E.-J."/>
            <person name="Nemec A."/>
            <person name="Walker B."/>
            <person name="Young S.K."/>
            <person name="Zeng Q."/>
            <person name="Gargeya S."/>
            <person name="Fitzgerald M."/>
            <person name="Haas B."/>
            <person name="Abouelleil A."/>
            <person name="Alvarado L."/>
            <person name="Arachchi H.M."/>
            <person name="Berlin A.M."/>
            <person name="Chapman S.B."/>
            <person name="Dewar J."/>
            <person name="Goldberg J."/>
            <person name="Griggs A."/>
            <person name="Gujja S."/>
            <person name="Hansen M."/>
            <person name="Howarth C."/>
            <person name="Imamovic A."/>
            <person name="Larimer J."/>
            <person name="McCowan C."/>
            <person name="Murphy C."/>
            <person name="Neiman D."/>
            <person name="Pearson M."/>
            <person name="Priest M."/>
            <person name="Roberts A."/>
            <person name="Saif S."/>
            <person name="Shea T."/>
            <person name="Sisk P."/>
            <person name="Sykes S."/>
            <person name="Wortman J."/>
            <person name="Nusbaum C."/>
            <person name="Birren B."/>
        </authorList>
    </citation>
    <scope>NUCLEOTIDE SEQUENCE [LARGE SCALE GENOMIC DNA]</scope>
    <source>
        <strain evidence="1 2">NIPH 2168</strain>
    </source>
</reference>
<name>N9Q5J8_9GAMM</name>
<accession>N9Q5J8</accession>
<dbReference type="Proteomes" id="UP000013173">
    <property type="component" value="Unassembled WGS sequence"/>
</dbReference>
<evidence type="ECO:0000313" key="2">
    <source>
        <dbReference type="Proteomes" id="UP000013173"/>
    </source>
</evidence>
<dbReference type="AlphaFoldDB" id="N9Q5J8"/>
<organism evidence="1 2">
    <name type="scientific">Acinetobacter vivianii</name>
    <dbReference type="NCBI Taxonomy" id="1776742"/>
    <lineage>
        <taxon>Bacteria</taxon>
        <taxon>Pseudomonadati</taxon>
        <taxon>Pseudomonadota</taxon>
        <taxon>Gammaproteobacteria</taxon>
        <taxon>Moraxellales</taxon>
        <taxon>Moraxellaceae</taxon>
        <taxon>Acinetobacter</taxon>
    </lineage>
</organism>
<evidence type="ECO:0000313" key="1">
    <source>
        <dbReference type="EMBL" id="ENX21710.1"/>
    </source>
</evidence>
<dbReference type="HOGENOM" id="CLU_2646262_0_0_6"/>
<comment type="caution">
    <text evidence="1">The sequence shown here is derived from an EMBL/GenBank/DDBJ whole genome shotgun (WGS) entry which is preliminary data.</text>
</comment>
<keyword evidence="2" id="KW-1185">Reference proteome</keyword>
<sequence>MVDHVAWQDYGNLYLNLSGLIKNKYNFLFDMRKNHRLNTFSHFLLIYIYDTLLTINSLIVNWARYTCAEEAFKKIK</sequence>